<dbReference type="InterPro" id="IPR029044">
    <property type="entry name" value="Nucleotide-diphossugar_trans"/>
</dbReference>
<evidence type="ECO:0000256" key="5">
    <source>
        <dbReference type="ARBA" id="ARBA00023136"/>
    </source>
</evidence>
<dbReference type="EMBL" id="JANCYW010000007">
    <property type="protein sequence ID" value="KAK4536179.1"/>
    <property type="molecule type" value="Genomic_DNA"/>
</dbReference>
<gene>
    <name evidence="7" type="ORF">CDCA_CDCA07G2204</name>
</gene>
<keyword evidence="3" id="KW-0735">Signal-anchor</keyword>
<evidence type="ECO:0000256" key="1">
    <source>
        <dbReference type="ARBA" id="ARBA00004606"/>
    </source>
</evidence>
<dbReference type="GO" id="GO:0015020">
    <property type="term" value="F:glucuronosyltransferase activity"/>
    <property type="evidence" value="ECO:0007669"/>
    <property type="project" value="TreeGrafter"/>
</dbReference>
<comment type="caution">
    <text evidence="7">The sequence shown here is derived from an EMBL/GenBank/DDBJ whole genome shotgun (WGS) entry which is preliminary data.</text>
</comment>
<keyword evidence="2" id="KW-0812">Transmembrane</keyword>
<protein>
    <submittedName>
        <fullName evidence="7">Uncharacterized protein</fullName>
    </submittedName>
</protein>
<dbReference type="PANTHER" id="PTHR12270">
    <property type="entry name" value="GLYCOSYLTRANSFERASE-RELATED"/>
    <property type="match status" value="1"/>
</dbReference>
<organism evidence="7 8">
    <name type="scientific">Cyanidium caldarium</name>
    <name type="common">Red alga</name>
    <dbReference type="NCBI Taxonomy" id="2771"/>
    <lineage>
        <taxon>Eukaryota</taxon>
        <taxon>Rhodophyta</taxon>
        <taxon>Bangiophyceae</taxon>
        <taxon>Cyanidiales</taxon>
        <taxon>Cyanidiaceae</taxon>
        <taxon>Cyanidium</taxon>
    </lineage>
</organism>
<accession>A0AAV9IVL3</accession>
<evidence type="ECO:0000256" key="4">
    <source>
        <dbReference type="ARBA" id="ARBA00022989"/>
    </source>
</evidence>
<reference evidence="7 8" key="1">
    <citation type="submission" date="2022-07" db="EMBL/GenBank/DDBJ databases">
        <title>Genome-wide signatures of adaptation to extreme environments.</title>
        <authorList>
            <person name="Cho C.H."/>
            <person name="Yoon H.S."/>
        </authorList>
    </citation>
    <scope>NUCLEOTIDE SEQUENCE [LARGE SCALE GENOMIC DNA]</scope>
    <source>
        <strain evidence="7 8">DBV 063 E5</strain>
    </source>
</reference>
<dbReference type="Gene3D" id="3.90.550.10">
    <property type="entry name" value="Spore Coat Polysaccharide Biosynthesis Protein SpsA, Chain A"/>
    <property type="match status" value="1"/>
</dbReference>
<dbReference type="AlphaFoldDB" id="A0AAV9IVL3"/>
<evidence type="ECO:0000256" key="2">
    <source>
        <dbReference type="ARBA" id="ARBA00022692"/>
    </source>
</evidence>
<keyword evidence="4" id="KW-1133">Transmembrane helix</keyword>
<keyword evidence="8" id="KW-1185">Reference proteome</keyword>
<evidence type="ECO:0000256" key="6">
    <source>
        <dbReference type="ARBA" id="ARBA00023180"/>
    </source>
</evidence>
<dbReference type="GO" id="GO:0042285">
    <property type="term" value="F:xylosyltransferase activity"/>
    <property type="evidence" value="ECO:0007669"/>
    <property type="project" value="TreeGrafter"/>
</dbReference>
<keyword evidence="6" id="KW-0325">Glycoprotein</keyword>
<name>A0AAV9IVL3_CYACA</name>
<dbReference type="PANTHER" id="PTHR12270:SF52">
    <property type="entry name" value="GLYCOSYLTRANSFERASE-LIKE PROTEIN GNT13-RELATED"/>
    <property type="match status" value="1"/>
</dbReference>
<comment type="subcellular location">
    <subcellularLocation>
        <location evidence="1">Membrane</location>
        <topology evidence="1">Single-pass type II membrane protein</topology>
    </subcellularLocation>
</comment>
<keyword evidence="5" id="KW-0472">Membrane</keyword>
<dbReference type="GO" id="GO:0016020">
    <property type="term" value="C:membrane"/>
    <property type="evidence" value="ECO:0007669"/>
    <property type="project" value="UniProtKB-SubCell"/>
</dbReference>
<dbReference type="Pfam" id="PF13896">
    <property type="entry name" value="Glyco_transf_49"/>
    <property type="match status" value="1"/>
</dbReference>
<dbReference type="InterPro" id="IPR051292">
    <property type="entry name" value="Xyl/GlcA_transferase"/>
</dbReference>
<sequence>MTKSVAAIGGASGSRHVLNFRSGHANRGSTMWTGAADEALMEDGEVGRSHGAGRLWRQLTRQMMLTVLLVVFAVGPIRAGRRWWALVTHVPASGALEPDALDTRWLSSVTADSARAHPEEDVSLGASSTTVQTESLQRCESVLAQLQFACRVVDSMAQLKNRPRHHSLETCHAEQDQVLQQCVRERRVPTRDTASLTAPALRTVPYFLAGSWQTTGNESGASSANSPPLTLATHWSTDKLEQFIRQARQWPGPISATVFVRDPLTEIPALLQALPPDVQHRTDVHLLLSGAYARAASHYPFNAARNLALDNVRTPFALMLDVDFLPSASVLREFTTLMEHSLLRDQMQQGRALLVVPAFEVLRAPDTPQAALPRDKRELTAAVASGTVAPFHVREYWSGHGPTDFKHWLELGTPANVDQITSVFYRVDYVDGFEPYLIAYTHGLPRYDDRFVGYGWNKQSFVKELSMAGYHFYVMPESFLLHINHPYTPQRNQQKHENLHSGDSSKWRSEERLRRLYGEPLWRR</sequence>
<dbReference type="GO" id="GO:0035269">
    <property type="term" value="P:protein O-linked glycosylation via mannose"/>
    <property type="evidence" value="ECO:0007669"/>
    <property type="project" value="TreeGrafter"/>
</dbReference>
<dbReference type="SUPFAM" id="SSF53448">
    <property type="entry name" value="Nucleotide-diphospho-sugar transferases"/>
    <property type="match status" value="1"/>
</dbReference>
<evidence type="ECO:0000313" key="8">
    <source>
        <dbReference type="Proteomes" id="UP001301350"/>
    </source>
</evidence>
<evidence type="ECO:0000256" key="3">
    <source>
        <dbReference type="ARBA" id="ARBA00022968"/>
    </source>
</evidence>
<proteinExistence type="predicted"/>
<evidence type="ECO:0000313" key="7">
    <source>
        <dbReference type="EMBL" id="KAK4536179.1"/>
    </source>
</evidence>
<dbReference type="Proteomes" id="UP001301350">
    <property type="component" value="Unassembled WGS sequence"/>
</dbReference>